<evidence type="ECO:0000256" key="1">
    <source>
        <dbReference type="ARBA" id="ARBA00006844"/>
    </source>
</evidence>
<dbReference type="InterPro" id="IPR017904">
    <property type="entry name" value="ADF/Cofilin"/>
</dbReference>
<feature type="domain" description="ADF-H" evidence="4">
    <location>
        <begin position="2"/>
        <end position="134"/>
    </location>
</feature>
<gene>
    <name evidence="5" type="ORF">OG699_35670</name>
</gene>
<keyword evidence="2" id="KW-0009">Actin-binding</keyword>
<dbReference type="GO" id="GO:0015629">
    <property type="term" value="C:actin cytoskeleton"/>
    <property type="evidence" value="ECO:0007669"/>
    <property type="project" value="InterPro"/>
</dbReference>
<dbReference type="Gene3D" id="3.40.20.10">
    <property type="entry name" value="Severin"/>
    <property type="match status" value="1"/>
</dbReference>
<dbReference type="SUPFAM" id="SSF55753">
    <property type="entry name" value="Actin depolymerizing proteins"/>
    <property type="match status" value="1"/>
</dbReference>
<evidence type="ECO:0000256" key="2">
    <source>
        <dbReference type="ARBA" id="ARBA00023203"/>
    </source>
</evidence>
<evidence type="ECO:0000313" key="5">
    <source>
        <dbReference type="EMBL" id="WTZ12844.1"/>
    </source>
</evidence>
<feature type="region of interest" description="Disordered" evidence="3">
    <location>
        <begin position="153"/>
        <end position="172"/>
    </location>
</feature>
<evidence type="ECO:0000259" key="4">
    <source>
        <dbReference type="PROSITE" id="PS51263"/>
    </source>
</evidence>
<dbReference type="PANTHER" id="PTHR11913">
    <property type="entry name" value="COFILIN-RELATED"/>
    <property type="match status" value="1"/>
</dbReference>
<comment type="similarity">
    <text evidence="1">Belongs to the actin-binding proteins ADF family.</text>
</comment>
<dbReference type="EMBL" id="CP109546">
    <property type="protein sequence ID" value="WTZ12844.1"/>
    <property type="molecule type" value="Genomic_DNA"/>
</dbReference>
<protein>
    <recommendedName>
        <fullName evidence="4">ADF-H domain-containing protein</fullName>
    </recommendedName>
</protein>
<dbReference type="GO" id="GO:0003779">
    <property type="term" value="F:actin binding"/>
    <property type="evidence" value="ECO:0007669"/>
    <property type="project" value="UniProtKB-KW"/>
</dbReference>
<dbReference type="Pfam" id="PF00241">
    <property type="entry name" value="Cofilin_ADF"/>
    <property type="match status" value="1"/>
</dbReference>
<proteinExistence type="inferred from homology"/>
<accession>A0AAU3I5R8</accession>
<dbReference type="GO" id="GO:0030042">
    <property type="term" value="P:actin filament depolymerization"/>
    <property type="evidence" value="ECO:0007669"/>
    <property type="project" value="InterPro"/>
</dbReference>
<reference evidence="5" key="1">
    <citation type="submission" date="2022-10" db="EMBL/GenBank/DDBJ databases">
        <title>The complete genomes of actinobacterial strains from the NBC collection.</title>
        <authorList>
            <person name="Joergensen T.S."/>
            <person name="Alvarez Arevalo M."/>
            <person name="Sterndorff E.B."/>
            <person name="Faurdal D."/>
            <person name="Vuksanovic O."/>
            <person name="Mourched A.-S."/>
            <person name="Charusanti P."/>
            <person name="Shaw S."/>
            <person name="Blin K."/>
            <person name="Weber T."/>
        </authorList>
    </citation>
    <scope>NUCLEOTIDE SEQUENCE</scope>
    <source>
        <strain evidence="5">NBC_01393</strain>
    </source>
</reference>
<organism evidence="5">
    <name type="scientific">Streptomyces sp. NBC_01393</name>
    <dbReference type="NCBI Taxonomy" id="2903851"/>
    <lineage>
        <taxon>Bacteria</taxon>
        <taxon>Bacillati</taxon>
        <taxon>Actinomycetota</taxon>
        <taxon>Actinomycetes</taxon>
        <taxon>Kitasatosporales</taxon>
        <taxon>Streptomycetaceae</taxon>
        <taxon>Streptomyces</taxon>
    </lineage>
</organism>
<name>A0AAU3I5R8_9ACTN</name>
<evidence type="ECO:0000256" key="3">
    <source>
        <dbReference type="SAM" id="MobiDB-lite"/>
    </source>
</evidence>
<sequence length="172" mass="18515">MSRRIAVDDRCISALWELKGKREVNTVICRLSDALDTCVVERQGNLTHDEFLSALPAHEPRLVVHDLAFATADGARRNRILLISWLPRGITPQHEAANGDAHAALLERLDGSPLPVRATDLADLDYRSLVSQARTGALRRGVPGSVSGFTVSMGQTSAPADGAQPASSKRSV</sequence>
<dbReference type="PROSITE" id="PS51263">
    <property type="entry name" value="ADF_H"/>
    <property type="match status" value="1"/>
</dbReference>
<dbReference type="InterPro" id="IPR029006">
    <property type="entry name" value="ADF-H/Gelsolin-like_dom_sf"/>
</dbReference>
<dbReference type="AlphaFoldDB" id="A0AAU3I5R8"/>
<dbReference type="SMART" id="SM00102">
    <property type="entry name" value="ADF"/>
    <property type="match status" value="1"/>
</dbReference>
<dbReference type="InterPro" id="IPR002108">
    <property type="entry name" value="ADF-H"/>
</dbReference>